<name>A0A195DN44_9HYME</name>
<dbReference type="Proteomes" id="UP000078492">
    <property type="component" value="Unassembled WGS sequence"/>
</dbReference>
<keyword evidence="3" id="KW-1185">Reference proteome</keyword>
<accession>A0A195DN44</accession>
<dbReference type="EMBL" id="KQ980734">
    <property type="protein sequence ID" value="KYN13919.1"/>
    <property type="molecule type" value="Genomic_DNA"/>
</dbReference>
<organism evidence="2 3">
    <name type="scientific">Trachymyrmex cornetzi</name>
    <dbReference type="NCBI Taxonomy" id="471704"/>
    <lineage>
        <taxon>Eukaryota</taxon>
        <taxon>Metazoa</taxon>
        <taxon>Ecdysozoa</taxon>
        <taxon>Arthropoda</taxon>
        <taxon>Hexapoda</taxon>
        <taxon>Insecta</taxon>
        <taxon>Pterygota</taxon>
        <taxon>Neoptera</taxon>
        <taxon>Endopterygota</taxon>
        <taxon>Hymenoptera</taxon>
        <taxon>Apocrita</taxon>
        <taxon>Aculeata</taxon>
        <taxon>Formicoidea</taxon>
        <taxon>Formicidae</taxon>
        <taxon>Myrmicinae</taxon>
        <taxon>Trachymyrmex</taxon>
    </lineage>
</organism>
<gene>
    <name evidence="2" type="ORF">ALC57_13993</name>
</gene>
<feature type="compositionally biased region" description="Low complexity" evidence="1">
    <location>
        <begin position="311"/>
        <end position="321"/>
    </location>
</feature>
<sequence>MFTRFRVLSHSRSRWREPISDPSKPSCTLQPAATPANIGNGGDVEERRSGCAVTKACATHLDLDAHIVNQLQRDPVTFEVPIHRSLSLSPPFLVLVSFEGNSREMVTILITLVTFNFRGEKSKCAYNVHSHIEIAWVCEVTPQESEVEPAFAQTVLTNTANKNILNKAQIYVDSLLITKRFPFDKRTGVHRRTNLQARDEIAHESTLGVAIVGMEQSGRGKVVNSGMESGENSKVEQRASCPTAATATCRLFCRATSALLGYEQSLTGDGVPAEFCGRHVGVTSAFPPTYETHPPVGRPTSPNTTAANHIPSEGSPGSPEPRCTPFHSLLLFGLSSFNYGRLVVEEFELL</sequence>
<feature type="region of interest" description="Disordered" evidence="1">
    <location>
        <begin position="294"/>
        <end position="321"/>
    </location>
</feature>
<evidence type="ECO:0000313" key="2">
    <source>
        <dbReference type="EMBL" id="KYN13919.1"/>
    </source>
</evidence>
<feature type="region of interest" description="Disordered" evidence="1">
    <location>
        <begin position="16"/>
        <end position="44"/>
    </location>
</feature>
<dbReference type="AlphaFoldDB" id="A0A195DN44"/>
<proteinExistence type="predicted"/>
<evidence type="ECO:0000313" key="3">
    <source>
        <dbReference type="Proteomes" id="UP000078492"/>
    </source>
</evidence>
<reference evidence="2 3" key="1">
    <citation type="submission" date="2015-09" db="EMBL/GenBank/DDBJ databases">
        <title>Trachymyrmex cornetzi WGS genome.</title>
        <authorList>
            <person name="Nygaard S."/>
            <person name="Hu H."/>
            <person name="Boomsma J."/>
            <person name="Zhang G."/>
        </authorList>
    </citation>
    <scope>NUCLEOTIDE SEQUENCE [LARGE SCALE GENOMIC DNA]</scope>
    <source>
        <strain evidence="2">Tcor2-1</strain>
        <tissue evidence="2">Whole body</tissue>
    </source>
</reference>
<evidence type="ECO:0000256" key="1">
    <source>
        <dbReference type="SAM" id="MobiDB-lite"/>
    </source>
</evidence>
<protein>
    <submittedName>
        <fullName evidence="2">Uncharacterized protein</fullName>
    </submittedName>
</protein>